<dbReference type="WBParaSite" id="PSU_v2.g9884.t1">
    <property type="protein sequence ID" value="PSU_v2.g9884.t1"/>
    <property type="gene ID" value="PSU_v2.g9884"/>
</dbReference>
<organism evidence="8 9">
    <name type="scientific">Panagrolaimus superbus</name>
    <dbReference type="NCBI Taxonomy" id="310955"/>
    <lineage>
        <taxon>Eukaryota</taxon>
        <taxon>Metazoa</taxon>
        <taxon>Ecdysozoa</taxon>
        <taxon>Nematoda</taxon>
        <taxon>Chromadorea</taxon>
        <taxon>Rhabditida</taxon>
        <taxon>Tylenchina</taxon>
        <taxon>Panagrolaimomorpha</taxon>
        <taxon>Panagrolaimoidea</taxon>
        <taxon>Panagrolaimidae</taxon>
        <taxon>Panagrolaimus</taxon>
    </lineage>
</organism>
<dbReference type="SUPFAM" id="SSF53756">
    <property type="entry name" value="UDP-Glycosyltransferase/glycogen phosphorylase"/>
    <property type="match status" value="2"/>
</dbReference>
<keyword evidence="4" id="KW-0808">Transferase</keyword>
<evidence type="ECO:0000313" key="9">
    <source>
        <dbReference type="WBParaSite" id="PSU_v2.g9884.t1"/>
    </source>
</evidence>
<keyword evidence="7" id="KW-0732">Signal</keyword>
<dbReference type="CDD" id="cd03784">
    <property type="entry name" value="GT1_Gtf-like"/>
    <property type="match status" value="1"/>
</dbReference>
<dbReference type="GO" id="GO:0015020">
    <property type="term" value="F:glucuronosyltransferase activity"/>
    <property type="evidence" value="ECO:0007669"/>
    <property type="project" value="UniProtKB-EC"/>
</dbReference>
<evidence type="ECO:0000256" key="4">
    <source>
        <dbReference type="ARBA" id="ARBA00022679"/>
    </source>
</evidence>
<keyword evidence="6" id="KW-0812">Transmembrane</keyword>
<dbReference type="PANTHER" id="PTHR48043">
    <property type="entry name" value="EG:EG0003.4 PROTEIN-RELATED"/>
    <property type="match status" value="1"/>
</dbReference>
<keyword evidence="3" id="KW-0328">Glycosyltransferase</keyword>
<proteinExistence type="inferred from homology"/>
<dbReference type="PANTHER" id="PTHR48043:SF68">
    <property type="entry name" value="GLUCURONOSYLTRANSFERASE"/>
    <property type="match status" value="1"/>
</dbReference>
<feature type="transmembrane region" description="Helical" evidence="6">
    <location>
        <begin position="581"/>
        <end position="602"/>
    </location>
</feature>
<keyword evidence="8" id="KW-1185">Reference proteome</keyword>
<evidence type="ECO:0000256" key="5">
    <source>
        <dbReference type="ARBA" id="ARBA00047475"/>
    </source>
</evidence>
<keyword evidence="6" id="KW-1133">Transmembrane helix</keyword>
<reference evidence="9" key="1">
    <citation type="submission" date="2022-11" db="UniProtKB">
        <authorList>
            <consortium name="WormBaseParasite"/>
        </authorList>
    </citation>
    <scope>IDENTIFICATION</scope>
</reference>
<sequence>MISINLALFFFIFGFVRASEIALFPSSGCYSHDVMMREIGHEFGADNVSWVQIYLYEFGFGNAQLPKHWNKLLVNRVTEDAIEMQSRSSPLLWEMLLPFDHSQPWDFRGNQIFFEILQRSQRECSRLLTSGEFYKFTYQRKYDLVIVDHFIQECVTTMASLLNATTIQFSNWPIADGYITSLNIPAYPSYVAKTGTFFSSTRMTLLERARNTIFHIIIVIARTIQTYVINSFYARIGHSHIELYNVESNHLLYAGRSEFLVEPLRPINNRIKHFGCAACKSRNEYIIKPPKGYFSSQIGRKIEPLRNDNDSFVITFPASNNYTLIDCNLTTKVQKRLPTITLPTTTISTIINETEAEQRFLKAKHDFPDINFDELEVQKFIIVSFGSVAKVGNMPKKLFEIFLDAFEATNYLVLWATNSPPEEIVTEEEKEKMPKNIRMIQWAPIKLLLAHQNLQYIVCHGGVNTLNELLNFGVPVLGLPLQGDQPSNLKRLVELGLGEMIDIQSIWHGNLKPALLRMNANLDFHQNRARLVASMITSHRDLSPNLQNYWLNWAKRYGTKLKESKVGPKLFNFFYRYNWDYFAIPNLLVFSIICTGLIYLLYLE</sequence>
<comment type="similarity">
    <text evidence="1">Belongs to the UDP-glycosyltransferase family.</text>
</comment>
<evidence type="ECO:0000256" key="2">
    <source>
        <dbReference type="ARBA" id="ARBA00012544"/>
    </source>
</evidence>
<protein>
    <recommendedName>
        <fullName evidence="2">glucuronosyltransferase</fullName>
        <ecNumber evidence="2">2.4.1.17</ecNumber>
    </recommendedName>
</protein>
<dbReference type="AlphaFoldDB" id="A0A914ZD63"/>
<dbReference type="Proteomes" id="UP000887577">
    <property type="component" value="Unplaced"/>
</dbReference>
<evidence type="ECO:0000256" key="7">
    <source>
        <dbReference type="SAM" id="SignalP"/>
    </source>
</evidence>
<dbReference type="Gene3D" id="3.40.50.2000">
    <property type="entry name" value="Glycogen Phosphorylase B"/>
    <property type="match status" value="1"/>
</dbReference>
<dbReference type="Pfam" id="PF00201">
    <property type="entry name" value="UDPGT"/>
    <property type="match status" value="2"/>
</dbReference>
<feature type="chain" id="PRO_5037755835" description="glucuronosyltransferase" evidence="7">
    <location>
        <begin position="19"/>
        <end position="604"/>
    </location>
</feature>
<evidence type="ECO:0000256" key="3">
    <source>
        <dbReference type="ARBA" id="ARBA00022676"/>
    </source>
</evidence>
<accession>A0A914ZD63</accession>
<dbReference type="EC" id="2.4.1.17" evidence="2"/>
<dbReference type="InterPro" id="IPR002213">
    <property type="entry name" value="UDP_glucos_trans"/>
</dbReference>
<evidence type="ECO:0000256" key="1">
    <source>
        <dbReference type="ARBA" id="ARBA00009995"/>
    </source>
</evidence>
<feature type="signal peptide" evidence="7">
    <location>
        <begin position="1"/>
        <end position="18"/>
    </location>
</feature>
<keyword evidence="6" id="KW-0472">Membrane</keyword>
<dbReference type="InterPro" id="IPR050271">
    <property type="entry name" value="UDP-glycosyltransferase"/>
</dbReference>
<evidence type="ECO:0000313" key="8">
    <source>
        <dbReference type="Proteomes" id="UP000887577"/>
    </source>
</evidence>
<evidence type="ECO:0000256" key="6">
    <source>
        <dbReference type="SAM" id="Phobius"/>
    </source>
</evidence>
<name>A0A914ZD63_9BILA</name>
<comment type="catalytic activity">
    <reaction evidence="5">
        <text>glucuronate acceptor + UDP-alpha-D-glucuronate = acceptor beta-D-glucuronoside + UDP + H(+)</text>
        <dbReference type="Rhea" id="RHEA:21032"/>
        <dbReference type="ChEBI" id="CHEBI:15378"/>
        <dbReference type="ChEBI" id="CHEBI:58052"/>
        <dbReference type="ChEBI" id="CHEBI:58223"/>
        <dbReference type="ChEBI" id="CHEBI:132367"/>
        <dbReference type="ChEBI" id="CHEBI:132368"/>
        <dbReference type="EC" id="2.4.1.17"/>
    </reaction>
</comment>